<feature type="compositionally biased region" description="Polar residues" evidence="1">
    <location>
        <begin position="194"/>
        <end position="211"/>
    </location>
</feature>
<reference evidence="2" key="1">
    <citation type="journal article" date="2012" name="BMC Genomics">
        <title>Efficient assembly and annotation of the transcriptome of catfish by RNA-Seq analysis of a doubled haploid homozygote.</title>
        <authorList>
            <person name="Liu S."/>
            <person name="Zhang Y."/>
            <person name="Zhou Z."/>
            <person name="Waldbieser G."/>
            <person name="Sun F."/>
            <person name="Lu J."/>
            <person name="Zhang J."/>
            <person name="Jiang Y."/>
            <person name="Zhang H."/>
            <person name="Wang X."/>
            <person name="Rajendran K.V."/>
            <person name="Khoo L."/>
            <person name="Kucuktas H."/>
            <person name="Peatman E."/>
            <person name="Liu Z."/>
        </authorList>
    </citation>
    <scope>NUCLEOTIDE SEQUENCE</scope>
    <source>
        <tissue evidence="2">Mixed</tissue>
    </source>
</reference>
<proteinExistence type="evidence at transcript level"/>
<dbReference type="CTD" id="6618"/>
<dbReference type="EMBL" id="JT414604">
    <property type="protein sequence ID" value="AHH40687.1"/>
    <property type="molecule type" value="mRNA"/>
</dbReference>
<sequence>MKPPSRRRITPSRFLELKRTEPVSRFRPGCHRMEQRSLLCALKQQNRLNSELDFLALRKKVPKWSLFQIQNMIKFLRKCVVQRVYLQVKKQRYEEQKSKVPTELWAELAQKMAGVHEETISSAFSQMLVIASTEPCSLRLSDPPRTTDIQSPLASGLRTIPLRPMPKSHAGLPPPVIILSGRACKTPESHGKDPTSNPSGQSTTVTSPSSTAEEEHSELKQKTEADKDPAMPSTSTTPKSLLSQPISKPTAPVSDSSAVSISAPSLQPDTDQPDKQPESGQSEQAWQYRPMGMKNVVDFEKIYQFMSNIILKKHAQPLTAMESAVLLDLLMSLPEELPLLDCKELQHHLLQVHARLNTPAVSLTTDQGPAVANSASIRVTDQQTSRAEPHAKGPDVSLQTQSVHSTGEESVQTGAVTEQVNVTESPLAADDLPGKSSPIKLSKEKGDWTTAGLCPLNPFMVPVALLKRQ</sequence>
<feature type="compositionally biased region" description="Polar residues" evidence="1">
    <location>
        <begin position="397"/>
        <end position="415"/>
    </location>
</feature>
<name>W5ULV8_ICTPU</name>
<dbReference type="RefSeq" id="XP_017327664.1">
    <property type="nucleotide sequence ID" value="XM_017472175.3"/>
</dbReference>
<evidence type="ECO:0000313" key="3">
    <source>
        <dbReference type="Proteomes" id="UP000221080"/>
    </source>
</evidence>
<feature type="region of interest" description="Disordered" evidence="1">
    <location>
        <begin position="378"/>
        <end position="415"/>
    </location>
</feature>
<keyword evidence="3" id="KW-1185">Reference proteome</keyword>
<organism evidence="2">
    <name type="scientific">Ictalurus punctatus</name>
    <name type="common">Channel catfish</name>
    <name type="synonym">Silurus punctatus</name>
    <dbReference type="NCBI Taxonomy" id="7998"/>
    <lineage>
        <taxon>Eukaryota</taxon>
        <taxon>Metazoa</taxon>
        <taxon>Chordata</taxon>
        <taxon>Craniata</taxon>
        <taxon>Vertebrata</taxon>
        <taxon>Euteleostomi</taxon>
        <taxon>Actinopterygii</taxon>
        <taxon>Neopterygii</taxon>
        <taxon>Teleostei</taxon>
        <taxon>Ostariophysi</taxon>
        <taxon>Siluriformes</taxon>
        <taxon>Ictaluridae</taxon>
        <taxon>Ictalurus</taxon>
    </lineage>
</organism>
<dbReference type="OMA" id="APIEVWI"/>
<feature type="compositionally biased region" description="Basic and acidic residues" evidence="1">
    <location>
        <begin position="213"/>
        <end position="229"/>
    </location>
</feature>
<dbReference type="KEGG" id="ipu:108267766"/>
<dbReference type="PANTHER" id="PTHR15132:SF1">
    <property type="entry name" value="SNRNA-ACTIVATING PROTEIN COMPLEX SUBUNIT 2"/>
    <property type="match status" value="1"/>
</dbReference>
<feature type="region of interest" description="Disordered" evidence="1">
    <location>
        <begin position="137"/>
        <end position="287"/>
    </location>
</feature>
<evidence type="ECO:0000313" key="2">
    <source>
        <dbReference type="EMBL" id="AHH40687.1"/>
    </source>
</evidence>
<feature type="compositionally biased region" description="Low complexity" evidence="1">
    <location>
        <begin position="232"/>
        <end position="243"/>
    </location>
</feature>
<dbReference type="InterPro" id="IPR021281">
    <property type="entry name" value="SNAPC2"/>
</dbReference>
<feature type="compositionally biased region" description="Low complexity" evidence="1">
    <location>
        <begin position="251"/>
        <end position="265"/>
    </location>
</feature>
<dbReference type="Pfam" id="PF11035">
    <property type="entry name" value="SNAPC2"/>
    <property type="match status" value="1"/>
</dbReference>
<dbReference type="GO" id="GO:0016251">
    <property type="term" value="F:RNA polymerase II general transcription initiation factor activity"/>
    <property type="evidence" value="ECO:0007669"/>
    <property type="project" value="InterPro"/>
</dbReference>
<reference evidence="3" key="2">
    <citation type="journal article" date="2016" name="Nat. Commun.">
        <title>The channel catfish genome sequence provides insights into the evolution of scale formation in teleosts.</title>
        <authorList>
            <person name="Liu Z."/>
            <person name="Liu S."/>
            <person name="Yao J."/>
            <person name="Bao L."/>
            <person name="Zhang J."/>
            <person name="Li Y."/>
            <person name="Jiang C."/>
            <person name="Sun L."/>
            <person name="Wang R."/>
            <person name="Zhang Y."/>
            <person name="Zhou T."/>
            <person name="Zeng Q."/>
            <person name="Fu Q."/>
            <person name="Gao S."/>
            <person name="Li N."/>
            <person name="Koren S."/>
            <person name="Jiang Y."/>
            <person name="Zimin A."/>
            <person name="Xu P."/>
            <person name="Phillippy A.M."/>
            <person name="Geng X."/>
            <person name="Song L."/>
            <person name="Sun F."/>
            <person name="Li C."/>
            <person name="Wang X."/>
            <person name="Chen A."/>
            <person name="Jin Y."/>
            <person name="Yuan Z."/>
            <person name="Yang Y."/>
            <person name="Tan S."/>
            <person name="Peatman E."/>
            <person name="Lu J."/>
            <person name="Qin Z."/>
            <person name="Dunham R."/>
            <person name="Li Z."/>
            <person name="Sonstegard T."/>
            <person name="Feng J."/>
            <person name="Danzmann R.G."/>
            <person name="Schroeder S."/>
            <person name="Scheffler B."/>
            <person name="Duke M.V."/>
            <person name="Ballard L."/>
            <person name="Kucuktas H."/>
            <person name="Kaltenboeck L."/>
            <person name="Liu H."/>
            <person name="Armbruster J."/>
            <person name="Xie Y."/>
            <person name="Kirby M.L."/>
            <person name="Tian Y."/>
            <person name="Flanagan M.E."/>
            <person name="Mu W."/>
            <person name="Waldbieser G.C."/>
        </authorList>
    </citation>
    <scope>NUCLEOTIDE SEQUENCE [LARGE SCALE GENOMIC DNA]</scope>
    <source>
        <strain evidence="3">SDA103</strain>
    </source>
</reference>
<gene>
    <name evidence="2" type="primary">Snapc2</name>
    <name evidence="4" type="synonym">snapc2</name>
</gene>
<dbReference type="PANTHER" id="PTHR15132">
    <property type="entry name" value="SNRNA-ACTIVATING PROTEIN COMPLEX SUBUNIT 2"/>
    <property type="match status" value="1"/>
</dbReference>
<dbReference type="GO" id="GO:0009301">
    <property type="term" value="P:snRNA transcription"/>
    <property type="evidence" value="ECO:0007669"/>
    <property type="project" value="InterPro"/>
</dbReference>
<dbReference type="AlphaFoldDB" id="W5ULV8"/>
<dbReference type="Proteomes" id="UP000221080">
    <property type="component" value="Chromosome 7"/>
</dbReference>
<protein>
    <submittedName>
        <fullName evidence="2 4">snRNA-activating protein complex subunit 2</fullName>
    </submittedName>
</protein>
<evidence type="ECO:0000256" key="1">
    <source>
        <dbReference type="SAM" id="MobiDB-lite"/>
    </source>
</evidence>
<reference evidence="4" key="3">
    <citation type="submission" date="2025-04" db="UniProtKB">
        <authorList>
            <consortium name="RefSeq"/>
        </authorList>
    </citation>
    <scope>IDENTIFICATION</scope>
    <source>
        <tissue evidence="4">Blood</tissue>
    </source>
</reference>
<evidence type="ECO:0000313" key="4">
    <source>
        <dbReference type="RefSeq" id="XP_017327664.1"/>
    </source>
</evidence>
<dbReference type="GO" id="GO:0016604">
    <property type="term" value="C:nuclear body"/>
    <property type="evidence" value="ECO:0007669"/>
    <property type="project" value="TreeGrafter"/>
</dbReference>
<dbReference type="GeneID" id="108267766"/>
<accession>W5ULV8</accession>
<dbReference type="OrthoDB" id="5990578at2759"/>